<evidence type="ECO:0000256" key="5">
    <source>
        <dbReference type="ARBA" id="ARBA00006253"/>
    </source>
</evidence>
<dbReference type="FunFam" id="3.90.420.10:FF:000005">
    <property type="entry name" value="Nitrate reductase"/>
    <property type="match status" value="1"/>
</dbReference>
<name>M3AQ53_PSEFD</name>
<dbReference type="GO" id="GO:0006790">
    <property type="term" value="P:sulfur compound metabolic process"/>
    <property type="evidence" value="ECO:0007669"/>
    <property type="project" value="TreeGrafter"/>
</dbReference>
<feature type="domain" description="Cytochrome b5 heme-binding" evidence="21">
    <location>
        <begin position="710"/>
        <end position="785"/>
    </location>
</feature>
<dbReference type="Gene3D" id="3.40.50.80">
    <property type="entry name" value="Nucleotide-binding domain of ferredoxin-NADP reductase (FNR) module"/>
    <property type="match status" value="1"/>
</dbReference>
<dbReference type="FunFam" id="2.60.40.650:FF:000001">
    <property type="entry name" value="Nitrate reductase"/>
    <property type="match status" value="1"/>
</dbReference>
<dbReference type="GO" id="GO:0043546">
    <property type="term" value="F:molybdopterin cofactor binding"/>
    <property type="evidence" value="ECO:0007669"/>
    <property type="project" value="InterPro"/>
</dbReference>
<evidence type="ECO:0000256" key="20">
    <source>
        <dbReference type="SAM" id="MobiDB-lite"/>
    </source>
</evidence>
<dbReference type="EC" id="1.7.1.3" evidence="7"/>
<dbReference type="SUPFAM" id="SSF63380">
    <property type="entry name" value="Riboflavin synthase domain-like"/>
    <property type="match status" value="1"/>
</dbReference>
<organism evidence="23 24">
    <name type="scientific">Pseudocercospora fijiensis (strain CIRAD86)</name>
    <name type="common">Black leaf streak disease fungus</name>
    <name type="synonym">Mycosphaerella fijiensis</name>
    <dbReference type="NCBI Taxonomy" id="383855"/>
    <lineage>
        <taxon>Eukaryota</taxon>
        <taxon>Fungi</taxon>
        <taxon>Dikarya</taxon>
        <taxon>Ascomycota</taxon>
        <taxon>Pezizomycotina</taxon>
        <taxon>Dothideomycetes</taxon>
        <taxon>Dothideomycetidae</taxon>
        <taxon>Mycosphaerellales</taxon>
        <taxon>Mycosphaerellaceae</taxon>
        <taxon>Pseudocercospora</taxon>
    </lineage>
</organism>
<dbReference type="PROSITE" id="PS00191">
    <property type="entry name" value="CYTOCHROME_B5_1"/>
    <property type="match status" value="1"/>
</dbReference>
<dbReference type="SMART" id="SM01117">
    <property type="entry name" value="Cyt-b5"/>
    <property type="match status" value="1"/>
</dbReference>
<protein>
    <recommendedName>
        <fullName evidence="8">Nitrate reductase [NADPH]</fullName>
        <ecNumber evidence="7">1.7.1.3</ecNumber>
    </recommendedName>
</protein>
<dbReference type="Gene3D" id="2.60.40.650">
    <property type="match status" value="1"/>
</dbReference>
<dbReference type="InterPro" id="IPR036374">
    <property type="entry name" value="OxRdtase_Mopterin-bd_sf"/>
</dbReference>
<evidence type="ECO:0000256" key="19">
    <source>
        <dbReference type="ARBA" id="ARBA00049155"/>
    </source>
</evidence>
<dbReference type="PROSITE" id="PS51384">
    <property type="entry name" value="FAD_FR"/>
    <property type="match status" value="1"/>
</dbReference>
<evidence type="ECO:0000313" key="24">
    <source>
        <dbReference type="Proteomes" id="UP000016932"/>
    </source>
</evidence>
<dbReference type="InterPro" id="IPR017938">
    <property type="entry name" value="Riboflavin_synthase-like_b-brl"/>
</dbReference>
<comment type="cofactor">
    <cofactor evidence="1">
        <name>Mo-molybdopterin</name>
        <dbReference type="ChEBI" id="CHEBI:71302"/>
    </cofactor>
</comment>
<feature type="region of interest" description="Disordered" evidence="20">
    <location>
        <begin position="204"/>
        <end position="251"/>
    </location>
</feature>
<dbReference type="HOGENOM" id="CLU_003827_4_0_1"/>
<evidence type="ECO:0000256" key="15">
    <source>
        <dbReference type="ARBA" id="ARBA00023002"/>
    </source>
</evidence>
<dbReference type="Pfam" id="PF00173">
    <property type="entry name" value="Cyt-b5"/>
    <property type="match status" value="1"/>
</dbReference>
<dbReference type="GO" id="GO:0020037">
    <property type="term" value="F:heme binding"/>
    <property type="evidence" value="ECO:0007669"/>
    <property type="project" value="InterPro"/>
</dbReference>
<dbReference type="PANTHER" id="PTHR19372">
    <property type="entry name" value="SULFITE REDUCTASE"/>
    <property type="match status" value="1"/>
</dbReference>
<dbReference type="InterPro" id="IPR005066">
    <property type="entry name" value="MoCF_OxRdtse_dimer"/>
</dbReference>
<dbReference type="EMBL" id="KB446556">
    <property type="protein sequence ID" value="EME86726.1"/>
    <property type="molecule type" value="Genomic_DNA"/>
</dbReference>
<dbReference type="InterPro" id="IPR001433">
    <property type="entry name" value="OxRdtase_FAD/NAD-bd"/>
</dbReference>
<evidence type="ECO:0000256" key="8">
    <source>
        <dbReference type="ARBA" id="ARBA00015499"/>
    </source>
</evidence>
<dbReference type="PROSITE" id="PS00559">
    <property type="entry name" value="MOLYBDOPTERIN_EUK"/>
    <property type="match status" value="1"/>
</dbReference>
<keyword evidence="13" id="KW-0274">FAD</keyword>
<dbReference type="KEGG" id="pfj:MYCFIDRAFT_206926"/>
<evidence type="ECO:0000256" key="11">
    <source>
        <dbReference type="ARBA" id="ARBA00022630"/>
    </source>
</evidence>
<dbReference type="GO" id="GO:0042128">
    <property type="term" value="P:nitrate assimilation"/>
    <property type="evidence" value="ECO:0007669"/>
    <property type="project" value="UniProtKB-KW"/>
</dbReference>
<dbReference type="InterPro" id="IPR014756">
    <property type="entry name" value="Ig_E-set"/>
</dbReference>
<dbReference type="InterPro" id="IPR008333">
    <property type="entry name" value="Cbr1-like_FAD-bd_dom"/>
</dbReference>
<dbReference type="Pfam" id="PF00970">
    <property type="entry name" value="FAD_binding_6"/>
    <property type="match status" value="1"/>
</dbReference>
<dbReference type="InterPro" id="IPR000572">
    <property type="entry name" value="OxRdtase_Mopterin-bd_dom"/>
</dbReference>
<dbReference type="Pfam" id="PF00174">
    <property type="entry name" value="Oxidored_molyb"/>
    <property type="match status" value="1"/>
</dbReference>
<dbReference type="Gene3D" id="2.40.30.10">
    <property type="entry name" value="Translation factors"/>
    <property type="match status" value="1"/>
</dbReference>
<dbReference type="RefSeq" id="XP_007923901.1">
    <property type="nucleotide sequence ID" value="XM_007925710.1"/>
</dbReference>
<keyword evidence="14" id="KW-0521">NADP</keyword>
<evidence type="ECO:0000313" key="23">
    <source>
        <dbReference type="EMBL" id="EME86726.1"/>
    </source>
</evidence>
<dbReference type="PROSITE" id="PS50255">
    <property type="entry name" value="CYTOCHROME_B5_2"/>
    <property type="match status" value="1"/>
</dbReference>
<dbReference type="GeneID" id="19336530"/>
<dbReference type="InterPro" id="IPR018506">
    <property type="entry name" value="Cyt_B5_heme-BS"/>
</dbReference>
<dbReference type="PRINTS" id="PR00406">
    <property type="entry name" value="CYTB5RDTASE"/>
</dbReference>
<keyword evidence="10" id="KW-0349">Heme</keyword>
<evidence type="ECO:0000256" key="16">
    <source>
        <dbReference type="ARBA" id="ARBA00023004"/>
    </source>
</evidence>
<keyword evidence="9" id="KW-0500">Molybdenum</keyword>
<dbReference type="STRING" id="383855.M3AQ53"/>
<evidence type="ECO:0000256" key="12">
    <source>
        <dbReference type="ARBA" id="ARBA00022723"/>
    </source>
</evidence>
<comment type="similarity">
    <text evidence="5">Belongs to the nitrate reductase family.</text>
</comment>
<dbReference type="PRINTS" id="PR00407">
    <property type="entry name" value="EUMOPTERIN"/>
</dbReference>
<dbReference type="eggNOG" id="KOG0537">
    <property type="taxonomic scope" value="Eukaryota"/>
</dbReference>
<sequence>MSEEFGCTNPGLTSGNGNINGNLIPASALSPLHRCGIFENVQTLTTEPFREWEAHLRRHNTLMALSGPGFRPNLAAWEIRKQRWGGPHWRFYGSVNRFDSWLLWCMPADVIIVFPRRCHLDFFAAFLPTCISSPRHATPSGERHHDEEKTEALGCWAVGAKWRDAVLCCAPPTSFMSILSPTLLAMSVTAASVTPADAVRRTSAAVLAPPTPPDSGSEKAESESESVDNDFPLPPTSSEPTEVLELDKKTPDGWLPRDPRLIRLTGVHPFNVEAPLSDLYNEGFLTSPELFYVRNHGHVPRVRDEDIPDWTFSIEGMVEHPITLTFRELLEQYEQHTYPITLVCAGNRRKEQNVVRKTKGFSWGAAGVSTAIFTGTLMSDVIRRAKPKRGAKYVCMEGADKLPNGYYGTSVKLNWVMDENRGMMLAHKMNGEMLRPDHGKPLRAVIPGQIGGRSVKWLKKLIVTAEPSDNWYHIYDNRVLPTMVSPEESANDPKWWMDERYAIYDLSTNSAIAYPAHEEQLCLVGAPKNYRVKGYGYAGGGRRVTRVEISLDKAKTWRLANIDYAEDRYRDAQPQNLYGGTLDFGWRENSFCWCFWNLDIAVEELADAKDILVRAMDESMNLQPRDMYWSVLGMMNNPWYRLTISKENDCLRFEHPTQPALMPGGWMERVKKAGGNLTNGYWGEQIGGESAAEPVTQAAGEVTMTNEKSDTKITIDELRKHDTEQSPWFVVNGEVYDGLKFLEGHPGGAQSIISAAGLDSTDEFMAIRNETAKAMMPTYHIGTLDEEGRKALSGEDIQPDEDTSARPLFLDSRTWRTAILHSKQTISHDTRIFKFKLDHDEQILGLPTGQHLMIRLRDPVTREPIIRSYTPISPPTQKGYMDVLIKIYFPSPSSTHPQGGKMGMSLETLPLGHPLAFKGPIGKFEYLGNGLCKINQKIQPTPIKTFYMIGGGSGITPIYQVLRAVMQKKDDPTKCVVLDGNRFFEDILCKDELDGLAAENSERCQVLYTLTKAPEGWGGLRGRIAAPLLKEFVDRKVHGEGGEAMVLICGPEALEKSCHQALVEIGWKDDELFVAFWSYMNYIWSAGSASAAEWRCCLAGSAVSLLMIEWTLNHEACIHEHLMSKFQRASSFALLRHRSRYCMGIINQTPFVPFLMPSPFDLVAHSSEQQSYAISAQSPPFASIRAQMDPHLPWPPQLLDTQILVQNQSLCKLQIKLPGRNGQGQISLVP</sequence>
<evidence type="ECO:0000256" key="14">
    <source>
        <dbReference type="ARBA" id="ARBA00022857"/>
    </source>
</evidence>
<evidence type="ECO:0000256" key="17">
    <source>
        <dbReference type="ARBA" id="ARBA00023063"/>
    </source>
</evidence>
<evidence type="ECO:0000256" key="13">
    <source>
        <dbReference type="ARBA" id="ARBA00022827"/>
    </source>
</evidence>
<keyword evidence="11" id="KW-0285">Flavoprotein</keyword>
<dbReference type="Pfam" id="PF00175">
    <property type="entry name" value="NAD_binding_1"/>
    <property type="match status" value="1"/>
</dbReference>
<dbReference type="CDD" id="cd06183">
    <property type="entry name" value="cyt_b5_reduct_like"/>
    <property type="match status" value="1"/>
</dbReference>
<dbReference type="InterPro" id="IPR008335">
    <property type="entry name" value="Mopterin_OxRdtase_euk"/>
</dbReference>
<keyword evidence="15" id="KW-0560">Oxidoreductase</keyword>
<dbReference type="InterPro" id="IPR001199">
    <property type="entry name" value="Cyt_B5-like_heme/steroid-bd"/>
</dbReference>
<evidence type="ECO:0000256" key="2">
    <source>
        <dbReference type="ARBA" id="ARBA00001971"/>
    </source>
</evidence>
<evidence type="ECO:0000256" key="10">
    <source>
        <dbReference type="ARBA" id="ARBA00022617"/>
    </source>
</evidence>
<dbReference type="GO" id="GO:0008482">
    <property type="term" value="F:sulfite oxidase activity"/>
    <property type="evidence" value="ECO:0007669"/>
    <property type="project" value="TreeGrafter"/>
</dbReference>
<evidence type="ECO:0000256" key="3">
    <source>
        <dbReference type="ARBA" id="ARBA00001974"/>
    </source>
</evidence>
<dbReference type="SUPFAM" id="SSF55856">
    <property type="entry name" value="Cytochrome b5-like heme/steroid binding domain"/>
    <property type="match status" value="1"/>
</dbReference>
<evidence type="ECO:0000256" key="4">
    <source>
        <dbReference type="ARBA" id="ARBA00003838"/>
    </source>
</evidence>
<feature type="domain" description="FAD-binding FR-type" evidence="22">
    <location>
        <begin position="813"/>
        <end position="927"/>
    </location>
</feature>
<accession>M3AQ53</accession>
<comment type="subunit">
    <text evidence="6">Homodimer.</text>
</comment>
<comment type="cofactor">
    <cofactor evidence="3">
        <name>FAD</name>
        <dbReference type="ChEBI" id="CHEBI:57692"/>
    </cofactor>
</comment>
<evidence type="ECO:0000256" key="1">
    <source>
        <dbReference type="ARBA" id="ARBA00001924"/>
    </source>
</evidence>
<dbReference type="InterPro" id="IPR039261">
    <property type="entry name" value="FNR_nucleotide-bd"/>
</dbReference>
<evidence type="ECO:0000259" key="22">
    <source>
        <dbReference type="PROSITE" id="PS51384"/>
    </source>
</evidence>
<dbReference type="PANTHER" id="PTHR19372:SF7">
    <property type="entry name" value="SULFITE OXIDASE, MITOCHONDRIAL"/>
    <property type="match status" value="1"/>
</dbReference>
<evidence type="ECO:0000259" key="21">
    <source>
        <dbReference type="PROSITE" id="PS50255"/>
    </source>
</evidence>
<dbReference type="FunFam" id="3.10.120.10:FF:000016">
    <property type="entry name" value="Nitrate reductase"/>
    <property type="match status" value="1"/>
</dbReference>
<dbReference type="OrthoDB" id="432685at2759"/>
<reference evidence="23 24" key="1">
    <citation type="journal article" date="2012" name="PLoS Pathog.">
        <title>Diverse lifestyles and strategies of plant pathogenesis encoded in the genomes of eighteen Dothideomycetes fungi.</title>
        <authorList>
            <person name="Ohm R.A."/>
            <person name="Feau N."/>
            <person name="Henrissat B."/>
            <person name="Schoch C.L."/>
            <person name="Horwitz B.A."/>
            <person name="Barry K.W."/>
            <person name="Condon B.J."/>
            <person name="Copeland A.C."/>
            <person name="Dhillon B."/>
            <person name="Glaser F."/>
            <person name="Hesse C.N."/>
            <person name="Kosti I."/>
            <person name="LaButti K."/>
            <person name="Lindquist E.A."/>
            <person name="Lucas S."/>
            <person name="Salamov A.A."/>
            <person name="Bradshaw R.E."/>
            <person name="Ciuffetti L."/>
            <person name="Hamelin R.C."/>
            <person name="Kema G.H.J."/>
            <person name="Lawrence C."/>
            <person name="Scott J.A."/>
            <person name="Spatafora J.W."/>
            <person name="Turgeon B.G."/>
            <person name="de Wit P.J.G.M."/>
            <person name="Zhong S."/>
            <person name="Goodwin S.B."/>
            <person name="Grigoriev I.V."/>
        </authorList>
    </citation>
    <scope>NUCLEOTIDE SEQUENCE [LARGE SCALE GENOMIC DNA]</scope>
    <source>
        <strain evidence="23 24">CIRAD86</strain>
    </source>
</reference>
<evidence type="ECO:0000256" key="18">
    <source>
        <dbReference type="ARBA" id="ARBA00023157"/>
    </source>
</evidence>
<dbReference type="InterPro" id="IPR022407">
    <property type="entry name" value="OxRdtase_Mopterin_BS"/>
</dbReference>
<comment type="cofactor">
    <cofactor evidence="2">
        <name>heme</name>
        <dbReference type="ChEBI" id="CHEBI:30413"/>
    </cofactor>
</comment>
<gene>
    <name evidence="23" type="ORF">MYCFIDRAFT_206926</name>
</gene>
<dbReference type="AlphaFoldDB" id="M3AQ53"/>
<dbReference type="GO" id="GO:0030151">
    <property type="term" value="F:molybdenum ion binding"/>
    <property type="evidence" value="ECO:0007669"/>
    <property type="project" value="InterPro"/>
</dbReference>
<dbReference type="SUPFAM" id="SSF81296">
    <property type="entry name" value="E set domains"/>
    <property type="match status" value="1"/>
</dbReference>
<evidence type="ECO:0000256" key="9">
    <source>
        <dbReference type="ARBA" id="ARBA00022505"/>
    </source>
</evidence>
<dbReference type="SUPFAM" id="SSF52343">
    <property type="entry name" value="Ferredoxin reductase-like, C-terminal NADP-linked domain"/>
    <property type="match status" value="1"/>
</dbReference>
<dbReference type="PRINTS" id="PR00363">
    <property type="entry name" value="CYTOCHROMEB5"/>
</dbReference>
<evidence type="ECO:0000256" key="7">
    <source>
        <dbReference type="ARBA" id="ARBA00012673"/>
    </source>
</evidence>
<keyword evidence="18" id="KW-1015">Disulfide bond</keyword>
<keyword evidence="17" id="KW-0534">Nitrate assimilation</keyword>
<dbReference type="SUPFAM" id="SSF56524">
    <property type="entry name" value="Oxidoreductase molybdopterin-binding domain"/>
    <property type="match status" value="1"/>
</dbReference>
<dbReference type="Proteomes" id="UP000016932">
    <property type="component" value="Unassembled WGS sequence"/>
</dbReference>
<dbReference type="VEuPathDB" id="FungiDB:MYCFIDRAFT_206926"/>
<proteinExistence type="inferred from homology"/>
<dbReference type="eggNOG" id="KOG0534">
    <property type="taxonomic scope" value="Eukaryota"/>
</dbReference>
<comment type="function">
    <text evidence="4">Nitrate reductase is a key enzyme involved in the first step of nitrate assimilation in plants, fungi and bacteria.</text>
</comment>
<dbReference type="InterPro" id="IPR036400">
    <property type="entry name" value="Cyt_B5-like_heme/steroid_sf"/>
</dbReference>
<dbReference type="InterPro" id="IPR017927">
    <property type="entry name" value="FAD-bd_FR_type"/>
</dbReference>
<dbReference type="Gene3D" id="3.10.120.10">
    <property type="entry name" value="Cytochrome b5-like heme/steroid binding domain"/>
    <property type="match status" value="1"/>
</dbReference>
<comment type="catalytic activity">
    <reaction evidence="19">
        <text>nitrite + NADP(+) + H2O = nitrate + NADPH + H(+)</text>
        <dbReference type="Rhea" id="RHEA:19061"/>
        <dbReference type="ChEBI" id="CHEBI:15377"/>
        <dbReference type="ChEBI" id="CHEBI:15378"/>
        <dbReference type="ChEBI" id="CHEBI:16301"/>
        <dbReference type="ChEBI" id="CHEBI:17632"/>
        <dbReference type="ChEBI" id="CHEBI:57783"/>
        <dbReference type="ChEBI" id="CHEBI:58349"/>
        <dbReference type="EC" id="1.7.1.3"/>
    </reaction>
</comment>
<keyword evidence="16" id="KW-0408">Iron</keyword>
<dbReference type="Gene3D" id="3.90.420.10">
    <property type="entry name" value="Oxidoreductase, molybdopterin-binding domain"/>
    <property type="match status" value="1"/>
</dbReference>
<dbReference type="FunFam" id="2.40.30.10:FF:000021">
    <property type="entry name" value="NADH-cytochrome b5 reductase"/>
    <property type="match status" value="1"/>
</dbReference>
<dbReference type="Pfam" id="PF03404">
    <property type="entry name" value="Mo-co_dimer"/>
    <property type="match status" value="1"/>
</dbReference>
<keyword evidence="12" id="KW-0479">Metal-binding</keyword>
<keyword evidence="24" id="KW-1185">Reference proteome</keyword>
<dbReference type="eggNOG" id="KOG0535">
    <property type="taxonomic scope" value="Eukaryota"/>
</dbReference>
<evidence type="ECO:0000256" key="6">
    <source>
        <dbReference type="ARBA" id="ARBA00011738"/>
    </source>
</evidence>
<dbReference type="GO" id="GO:0050464">
    <property type="term" value="F:nitrate reductase (NADPH) activity"/>
    <property type="evidence" value="ECO:0007669"/>
    <property type="project" value="UniProtKB-EC"/>
</dbReference>